<dbReference type="Pfam" id="PF07842">
    <property type="entry name" value="GCFC"/>
    <property type="match status" value="1"/>
</dbReference>
<gene>
    <name evidence="3" type="ORF">DCAR_0310841</name>
</gene>
<feature type="domain" description="GCF C-terminal" evidence="2">
    <location>
        <begin position="78"/>
        <end position="185"/>
    </location>
</feature>
<dbReference type="InterPro" id="IPR045211">
    <property type="entry name" value="TFP11/STIP/Ntr1"/>
</dbReference>
<dbReference type="InterPro" id="IPR022783">
    <property type="entry name" value="GCFC_dom"/>
</dbReference>
<accession>A0AAF1ASR2</accession>
<dbReference type="PANTHER" id="PTHR23329:SF1">
    <property type="entry name" value="TUFTELIN-INTERACTING PROTEIN 11"/>
    <property type="match status" value="1"/>
</dbReference>
<protein>
    <recommendedName>
        <fullName evidence="2">GCF C-terminal domain-containing protein</fullName>
    </recommendedName>
</protein>
<dbReference type="GO" id="GO:0000390">
    <property type="term" value="P:spliceosomal complex disassembly"/>
    <property type="evidence" value="ECO:0007669"/>
    <property type="project" value="InterPro"/>
</dbReference>
<evidence type="ECO:0000256" key="1">
    <source>
        <dbReference type="SAM" id="MobiDB-lite"/>
    </source>
</evidence>
<dbReference type="Proteomes" id="UP000077755">
    <property type="component" value="Chromosome 3"/>
</dbReference>
<reference evidence="3" key="2">
    <citation type="submission" date="2022-03" db="EMBL/GenBank/DDBJ databases">
        <title>Draft title - Genomic analysis of global carrot germplasm unveils the trajectory of domestication and the origin of high carotenoid orange carrot.</title>
        <authorList>
            <person name="Iorizzo M."/>
            <person name="Ellison S."/>
            <person name="Senalik D."/>
            <person name="Macko-Podgorni A."/>
            <person name="Grzebelus D."/>
            <person name="Bostan H."/>
            <person name="Rolling W."/>
            <person name="Curaba J."/>
            <person name="Simon P."/>
        </authorList>
    </citation>
    <scope>NUCLEOTIDE SEQUENCE</scope>
    <source>
        <tissue evidence="3">Leaf</tissue>
    </source>
</reference>
<evidence type="ECO:0000259" key="2">
    <source>
        <dbReference type="Pfam" id="PF07842"/>
    </source>
</evidence>
<dbReference type="GO" id="GO:0071008">
    <property type="term" value="C:U2-type post-mRNA release spliceosomal complex"/>
    <property type="evidence" value="ECO:0007669"/>
    <property type="project" value="TreeGrafter"/>
</dbReference>
<dbReference type="PANTHER" id="PTHR23329">
    <property type="entry name" value="TUFTELIN-INTERACTING PROTEIN 11-RELATED"/>
    <property type="match status" value="1"/>
</dbReference>
<keyword evidence="4" id="KW-1185">Reference proteome</keyword>
<evidence type="ECO:0000313" key="3">
    <source>
        <dbReference type="EMBL" id="WOG91592.1"/>
    </source>
</evidence>
<sequence length="243" mass="28573">MQNSGLSKHVSKKKKPNSVTAEKLLAKKEGQGLEVVQKVFDMRGPQVRILTNLENLNAEEKARENDIPMPELQHNVRLIVDLADLDIQKLDQKLEIFYHTICIRLESVLHASQPDLISAFCIFWEQLMVRYIIPKLLTVMHEFQVNPADQNLDKFYLVRTWATAILVSHMLHLMDVFFNKWQEVLYHWLCSRPNFEEVTSWYVGWKELIPPELLANEHIRYHLNLGPEMMNRAFEGIEQRWGV</sequence>
<evidence type="ECO:0000313" key="4">
    <source>
        <dbReference type="Proteomes" id="UP000077755"/>
    </source>
</evidence>
<organism evidence="3 4">
    <name type="scientific">Daucus carota subsp. sativus</name>
    <name type="common">Carrot</name>
    <dbReference type="NCBI Taxonomy" id="79200"/>
    <lineage>
        <taxon>Eukaryota</taxon>
        <taxon>Viridiplantae</taxon>
        <taxon>Streptophyta</taxon>
        <taxon>Embryophyta</taxon>
        <taxon>Tracheophyta</taxon>
        <taxon>Spermatophyta</taxon>
        <taxon>Magnoliopsida</taxon>
        <taxon>eudicotyledons</taxon>
        <taxon>Gunneridae</taxon>
        <taxon>Pentapetalae</taxon>
        <taxon>asterids</taxon>
        <taxon>campanulids</taxon>
        <taxon>Apiales</taxon>
        <taxon>Apiaceae</taxon>
        <taxon>Apioideae</taxon>
        <taxon>Scandiceae</taxon>
        <taxon>Daucinae</taxon>
        <taxon>Daucus</taxon>
        <taxon>Daucus sect. Daucus</taxon>
    </lineage>
</organism>
<feature type="region of interest" description="Disordered" evidence="1">
    <location>
        <begin position="1"/>
        <end position="20"/>
    </location>
</feature>
<dbReference type="EMBL" id="CP093345">
    <property type="protein sequence ID" value="WOG91592.1"/>
    <property type="molecule type" value="Genomic_DNA"/>
</dbReference>
<name>A0AAF1ASR2_DAUCS</name>
<proteinExistence type="predicted"/>
<dbReference type="AlphaFoldDB" id="A0AAF1ASR2"/>
<reference evidence="3" key="1">
    <citation type="journal article" date="2016" name="Nat. Genet.">
        <title>A high-quality carrot genome assembly provides new insights into carotenoid accumulation and asterid genome evolution.</title>
        <authorList>
            <person name="Iorizzo M."/>
            <person name="Ellison S."/>
            <person name="Senalik D."/>
            <person name="Zeng P."/>
            <person name="Satapoomin P."/>
            <person name="Huang J."/>
            <person name="Bowman M."/>
            <person name="Iovene M."/>
            <person name="Sanseverino W."/>
            <person name="Cavagnaro P."/>
            <person name="Yildiz M."/>
            <person name="Macko-Podgorni A."/>
            <person name="Moranska E."/>
            <person name="Grzebelus E."/>
            <person name="Grzebelus D."/>
            <person name="Ashrafi H."/>
            <person name="Zheng Z."/>
            <person name="Cheng S."/>
            <person name="Spooner D."/>
            <person name="Van Deynze A."/>
            <person name="Simon P."/>
        </authorList>
    </citation>
    <scope>NUCLEOTIDE SEQUENCE</scope>
    <source>
        <tissue evidence="3">Leaf</tissue>
    </source>
</reference>